<dbReference type="AlphaFoldDB" id="A0AAF1BI77"/>
<feature type="compositionally biased region" description="Pro residues" evidence="1">
    <location>
        <begin position="799"/>
        <end position="809"/>
    </location>
</feature>
<feature type="compositionally biased region" description="Basic and acidic residues" evidence="1">
    <location>
        <begin position="502"/>
        <end position="511"/>
    </location>
</feature>
<feature type="region of interest" description="Disordered" evidence="1">
    <location>
        <begin position="19"/>
        <end position="55"/>
    </location>
</feature>
<keyword evidence="2" id="KW-0812">Transmembrane</keyword>
<feature type="compositionally biased region" description="Acidic residues" evidence="1">
    <location>
        <begin position="631"/>
        <end position="664"/>
    </location>
</feature>
<evidence type="ECO:0000313" key="4">
    <source>
        <dbReference type="Proteomes" id="UP000827549"/>
    </source>
</evidence>
<feature type="region of interest" description="Disordered" evidence="1">
    <location>
        <begin position="957"/>
        <end position="1095"/>
    </location>
</feature>
<feature type="region of interest" description="Disordered" evidence="1">
    <location>
        <begin position="621"/>
        <end position="945"/>
    </location>
</feature>
<feature type="compositionally biased region" description="Polar residues" evidence="1">
    <location>
        <begin position="1027"/>
        <end position="1044"/>
    </location>
</feature>
<feature type="compositionally biased region" description="Basic residues" evidence="1">
    <location>
        <begin position="958"/>
        <end position="967"/>
    </location>
</feature>
<feature type="compositionally biased region" description="Polar residues" evidence="1">
    <location>
        <begin position="515"/>
        <end position="553"/>
    </location>
</feature>
<dbReference type="Proteomes" id="UP000827549">
    <property type="component" value="Chromosome 3"/>
</dbReference>
<feature type="region of interest" description="Disordered" evidence="1">
    <location>
        <begin position="104"/>
        <end position="179"/>
    </location>
</feature>
<evidence type="ECO:0000313" key="3">
    <source>
        <dbReference type="EMBL" id="WOO81237.1"/>
    </source>
</evidence>
<feature type="compositionally biased region" description="Basic and acidic residues" evidence="1">
    <location>
        <begin position="375"/>
        <end position="398"/>
    </location>
</feature>
<keyword evidence="4" id="KW-1185">Reference proteome</keyword>
<proteinExistence type="predicted"/>
<feature type="region of interest" description="Disordered" evidence="1">
    <location>
        <begin position="1112"/>
        <end position="1133"/>
    </location>
</feature>
<feature type="transmembrane region" description="Helical" evidence="2">
    <location>
        <begin position="1148"/>
        <end position="1166"/>
    </location>
</feature>
<feature type="compositionally biased region" description="Basic and acidic residues" evidence="1">
    <location>
        <begin position="992"/>
        <end position="1004"/>
    </location>
</feature>
<feature type="compositionally biased region" description="Low complexity" evidence="1">
    <location>
        <begin position="678"/>
        <end position="690"/>
    </location>
</feature>
<feature type="compositionally biased region" description="Low complexity" evidence="1">
    <location>
        <begin position="763"/>
        <end position="790"/>
    </location>
</feature>
<feature type="compositionally biased region" description="Pro residues" evidence="1">
    <location>
        <begin position="886"/>
        <end position="896"/>
    </location>
</feature>
<feature type="compositionally biased region" description="Basic and acidic residues" evidence="1">
    <location>
        <begin position="579"/>
        <end position="593"/>
    </location>
</feature>
<feature type="region of interest" description="Disordered" evidence="1">
    <location>
        <begin position="225"/>
        <end position="291"/>
    </location>
</feature>
<reference evidence="3" key="1">
    <citation type="submission" date="2023-10" db="EMBL/GenBank/DDBJ databases">
        <authorList>
            <person name="Noh H."/>
        </authorList>
    </citation>
    <scope>NUCLEOTIDE SEQUENCE</scope>
    <source>
        <strain evidence="3">DUCC4014</strain>
    </source>
</reference>
<gene>
    <name evidence="3" type="ORF">LOC62_03G004762</name>
</gene>
<dbReference type="RefSeq" id="XP_062627269.1">
    <property type="nucleotide sequence ID" value="XM_062771285.1"/>
</dbReference>
<dbReference type="EMBL" id="CP086716">
    <property type="protein sequence ID" value="WOO81237.1"/>
    <property type="molecule type" value="Genomic_DNA"/>
</dbReference>
<feature type="compositionally biased region" description="Pro residues" evidence="1">
    <location>
        <begin position="844"/>
        <end position="854"/>
    </location>
</feature>
<dbReference type="GeneID" id="87807997"/>
<feature type="compositionally biased region" description="Basic and acidic residues" evidence="1">
    <location>
        <begin position="158"/>
        <end position="169"/>
    </location>
</feature>
<feature type="compositionally biased region" description="Polar residues" evidence="1">
    <location>
        <begin position="968"/>
        <end position="985"/>
    </location>
</feature>
<sequence length="1240" mass="132436">MLTSGSWADSLASDTVVLGSHHRHHRAHSRESSPPLIQLEDADRTPAAQSNGLRKPLALDAGAGVTPIDRLRALLRQMDHDARAAKPDELVSIAPAVAPAQLPSNETPLVKAEPRAPRYKPSLSVPIPSASRIPADEDSDYSPPTPPPRPNPYLYSRRASEAAEEDVPRSRSSPPRRVPSRVIALQAAAAAAAVADLSPAPATMPSGSAAPTPRAKPSALETFIASHPTPTAGPSSLARAPEAATPISRSVSPSGKGKEREIYATPAVFEEEPLRRRSRPTPRRSSIDALPDTSAAFAAGLQADAEAELDLVDDDTGVPWAAEDDSLMAATPRKNDASQSYINADAKRSANRFHAAAERSHERSRQSLSSSDLASPRRDGRSGTESPRESPRRAERSATESFRTARARNSSFADTSLPPLPEPESSDSEQESPAVKTRADMFKTTPRSSAHSTPESRRRADHTPSPQASPVKSASPGAVLKSESPRGVLNGESPRAVHRVRSANELRESLKRNGSPFTSPSKSRDATTSFDASVDVSRTSPRSSREASVTDQSFGHDPSLEETTHSFKARTPQPAHHSPQREDSFYTPRERTPLADSQWWPASLQESATVSPLELASLSYSRETSFHGEEQDATVEYDDEAEGFEPEEAAEPVYEDDFSDDDPLPESQVLPAPPVSPPRAAVLPPRAALPEMETPRRPLYVSTLGPREPRSALKKTIRRSPEVGVPRSTPSVRWSLDVTEHFESMAPPVEETTTPPTTPPSLPVSLSTSPSVTPPHRATTATPQQATPRPLEVSQTPNFNPPTLPPAPETPAAKPHAAVATPGQPAPHAPGSWQFTPAGKRPAMLPPPSTPLPQPGVTSANVATPGLPTPRPPGAWQTPFSKAPAPSLPPGTPAPGPYANAATPRAPGAWYTPGIPARSSALRNEIRPDDSLSASSITSTTTSISNIHFSLTGDVSVHRLRSPRRPKTTCQQLRSPASPATSKLSIVTKAASPEESKLREEIRPSDSSPVKVASPTTPVKAGPAKATSPSNGDDSSPFDVSSDQLEGPADADTSWIARLKRAALTPKKPRGEQPRNLSDAQSALDAATKRSADTKSRVLSAQEAWLAALASAKDAPEPPKPTALEPASPPSPRPVAAVATAARQGGRYGLWIALVVVELVLLWAVFRITIDYAQSSHFLGLLDPYKPKLSDYALDSKIPAHLDPFIVQHPKPTNLFDLLDRLGFSLGRKQFAPVRRRMPT</sequence>
<keyword evidence="2" id="KW-0472">Membrane</keyword>
<feature type="compositionally biased region" description="Low complexity" evidence="1">
    <location>
        <begin position="931"/>
        <end position="945"/>
    </location>
</feature>
<accession>A0AAF1BI77</accession>
<feature type="compositionally biased region" description="Acidic residues" evidence="1">
    <location>
        <begin position="317"/>
        <end position="326"/>
    </location>
</feature>
<organism evidence="3 4">
    <name type="scientific">Vanrija pseudolonga</name>
    <dbReference type="NCBI Taxonomy" id="143232"/>
    <lineage>
        <taxon>Eukaryota</taxon>
        <taxon>Fungi</taxon>
        <taxon>Dikarya</taxon>
        <taxon>Basidiomycota</taxon>
        <taxon>Agaricomycotina</taxon>
        <taxon>Tremellomycetes</taxon>
        <taxon>Trichosporonales</taxon>
        <taxon>Trichosporonaceae</taxon>
        <taxon>Vanrija</taxon>
    </lineage>
</organism>
<evidence type="ECO:0000256" key="1">
    <source>
        <dbReference type="SAM" id="MobiDB-lite"/>
    </source>
</evidence>
<feature type="compositionally biased region" description="Low complexity" evidence="1">
    <location>
        <begin position="170"/>
        <end position="179"/>
    </location>
</feature>
<name>A0AAF1BI77_9TREE</name>
<feature type="compositionally biased region" description="Basic and acidic residues" evidence="1">
    <location>
        <begin position="355"/>
        <end position="365"/>
    </location>
</feature>
<protein>
    <submittedName>
        <fullName evidence="3">Uncharacterized protein</fullName>
    </submittedName>
</protein>
<keyword evidence="2" id="KW-1133">Transmembrane helix</keyword>
<evidence type="ECO:0000256" key="2">
    <source>
        <dbReference type="SAM" id="Phobius"/>
    </source>
</evidence>
<feature type="region of interest" description="Disordered" evidence="1">
    <location>
        <begin position="317"/>
        <end position="598"/>
    </location>
</feature>